<reference evidence="1" key="1">
    <citation type="journal article" date="2021" name="Proc. Natl. Acad. Sci. U.S.A.">
        <title>A Catalog of Tens of Thousands of Viruses from Human Metagenomes Reveals Hidden Associations with Chronic Diseases.</title>
        <authorList>
            <person name="Tisza M.J."/>
            <person name="Buck C.B."/>
        </authorList>
    </citation>
    <scope>NUCLEOTIDE SEQUENCE</scope>
    <source>
        <strain evidence="1">CtPuP5</strain>
    </source>
</reference>
<evidence type="ECO:0000313" key="1">
    <source>
        <dbReference type="EMBL" id="DAD66578.1"/>
    </source>
</evidence>
<dbReference type="EMBL" id="BK014662">
    <property type="protein sequence ID" value="DAD66578.1"/>
    <property type="molecule type" value="Genomic_DNA"/>
</dbReference>
<name>A0A8S5L9Y0_9CAUD</name>
<sequence>MASTFKIIQAGKPQMVLRIVFGQCLGSAAGHVYVTGIAYIGNKTKEFFYDKLDGQELAGVYPLDESYESEIGKSFSVQINQVYYNDEDILNNPNLHFTTYNTEVKMDNVYGIAYDCR</sequence>
<protein>
    <submittedName>
        <fullName evidence="1">Uncharacterized protein</fullName>
    </submittedName>
</protein>
<accession>A0A8S5L9Y0</accession>
<organism evidence="1">
    <name type="scientific">Myoviridae sp. ctPuP5</name>
    <dbReference type="NCBI Taxonomy" id="2823543"/>
    <lineage>
        <taxon>Viruses</taxon>
        <taxon>Duplodnaviria</taxon>
        <taxon>Heunggongvirae</taxon>
        <taxon>Uroviricota</taxon>
        <taxon>Caudoviricetes</taxon>
    </lineage>
</organism>
<proteinExistence type="predicted"/>